<dbReference type="Pfam" id="PF00941">
    <property type="entry name" value="FAD_binding_5"/>
    <property type="match status" value="1"/>
</dbReference>
<dbReference type="RefSeq" id="WP_313496797.1">
    <property type="nucleotide sequence ID" value="NZ_CP134879.1"/>
</dbReference>
<dbReference type="GO" id="GO:0016491">
    <property type="term" value="F:oxidoreductase activity"/>
    <property type="evidence" value="ECO:0007669"/>
    <property type="project" value="InterPro"/>
</dbReference>
<sequence>MDLTAVTRYRRATTRADLLLAPGERVLAGGTWLFSEPNRDVTGLVDIMSMPWQPLEVTDAGLRIGATCTIARLLAEPQVAGWSAQPLFGDAANALLASFKIWNEATVVGNVCRAFAAAAMLAACATLDATAEIWGADGTIRHVPVASLPTGNGTNTLQPSDVIRAIDVPARALRGRTSLRKIALAELGRSGAVVTGRRDPDDAITVVVTAATLTPHVVSFPVPPAAERLTEAVRAATDFYTDALGSADWRRHVAGVLATRVLEDLMEAHA</sequence>
<dbReference type="InterPro" id="IPR016166">
    <property type="entry name" value="FAD-bd_PCMH"/>
</dbReference>
<dbReference type="EMBL" id="CP134879">
    <property type="protein sequence ID" value="WNM23690.1"/>
    <property type="molecule type" value="Genomic_DNA"/>
</dbReference>
<protein>
    <submittedName>
        <fullName evidence="2">FAD binding domain-containing protein</fullName>
    </submittedName>
</protein>
<dbReference type="InterPro" id="IPR036683">
    <property type="entry name" value="CO_DH_flav_C_dom_sf"/>
</dbReference>
<dbReference type="InterPro" id="IPR002346">
    <property type="entry name" value="Mopterin_DH_FAD-bd"/>
</dbReference>
<dbReference type="PANTHER" id="PTHR42659">
    <property type="entry name" value="XANTHINE DEHYDROGENASE SUBUNIT C-RELATED"/>
    <property type="match status" value="1"/>
</dbReference>
<evidence type="ECO:0000259" key="1">
    <source>
        <dbReference type="PROSITE" id="PS51387"/>
    </source>
</evidence>
<accession>A0AA96F8J4</accession>
<dbReference type="AlphaFoldDB" id="A0AA96F8J4"/>
<dbReference type="PROSITE" id="PS51387">
    <property type="entry name" value="FAD_PCMH"/>
    <property type="match status" value="1"/>
</dbReference>
<dbReference type="SUPFAM" id="SSF55447">
    <property type="entry name" value="CO dehydrogenase flavoprotein C-terminal domain-like"/>
    <property type="match status" value="1"/>
</dbReference>
<dbReference type="SUPFAM" id="SSF56176">
    <property type="entry name" value="FAD-binding/transporter-associated domain-like"/>
    <property type="match status" value="1"/>
</dbReference>
<dbReference type="GO" id="GO:0071949">
    <property type="term" value="F:FAD binding"/>
    <property type="evidence" value="ECO:0007669"/>
    <property type="project" value="InterPro"/>
</dbReference>
<reference evidence="2 3" key="1">
    <citation type="submission" date="2023-09" db="EMBL/GenBank/DDBJ databases">
        <title>Demequina sp. a novel bacteria isolated from Capsicum annuum.</title>
        <authorList>
            <person name="Humaira Z."/>
            <person name="Lee J."/>
            <person name="Cho D."/>
        </authorList>
    </citation>
    <scope>NUCLEOTIDE SEQUENCE [LARGE SCALE GENOMIC DNA]</scope>
    <source>
        <strain evidence="2 3">OYTSA14</strain>
    </source>
</reference>
<proteinExistence type="predicted"/>
<dbReference type="Gene3D" id="3.30.390.50">
    <property type="entry name" value="CO dehydrogenase flavoprotein, C-terminal domain"/>
    <property type="match status" value="1"/>
</dbReference>
<name>A0AA96F8J4_9MICO</name>
<dbReference type="InterPro" id="IPR051312">
    <property type="entry name" value="Diverse_Substr_Oxidored"/>
</dbReference>
<evidence type="ECO:0000313" key="2">
    <source>
        <dbReference type="EMBL" id="WNM23690.1"/>
    </source>
</evidence>
<feature type="domain" description="FAD-binding PCMH-type" evidence="1">
    <location>
        <begin position="1"/>
        <end position="173"/>
    </location>
</feature>
<dbReference type="Gene3D" id="3.30.465.10">
    <property type="match status" value="1"/>
</dbReference>
<evidence type="ECO:0000313" key="3">
    <source>
        <dbReference type="Proteomes" id="UP001304125"/>
    </source>
</evidence>
<dbReference type="InterPro" id="IPR036318">
    <property type="entry name" value="FAD-bd_PCMH-like_sf"/>
</dbReference>
<organism evidence="2 3">
    <name type="scientific">Demequina capsici</name>
    <dbReference type="NCBI Taxonomy" id="3075620"/>
    <lineage>
        <taxon>Bacteria</taxon>
        <taxon>Bacillati</taxon>
        <taxon>Actinomycetota</taxon>
        <taxon>Actinomycetes</taxon>
        <taxon>Micrococcales</taxon>
        <taxon>Demequinaceae</taxon>
        <taxon>Demequina</taxon>
    </lineage>
</organism>
<dbReference type="Proteomes" id="UP001304125">
    <property type="component" value="Chromosome"/>
</dbReference>
<dbReference type="PANTHER" id="PTHR42659:SF9">
    <property type="entry name" value="XANTHINE DEHYDROGENASE FAD-BINDING SUBUNIT XDHB-RELATED"/>
    <property type="match status" value="1"/>
</dbReference>
<dbReference type="InterPro" id="IPR016169">
    <property type="entry name" value="FAD-bd_PCMH_sub2"/>
</dbReference>
<gene>
    <name evidence="2" type="ORF">RN606_09995</name>
</gene>
<keyword evidence="3" id="KW-1185">Reference proteome</keyword>